<evidence type="ECO:0000256" key="1">
    <source>
        <dbReference type="PIRSR" id="PIRSR006661-1"/>
    </source>
</evidence>
<sequence>MSLNDSLEKLTSRIQKLGKVAVAFSGGVDSALLLEIAHRTLGDKALAISARLHSTPSHDASYQETFCSERTIKHIVVEINEFDIPGFADNPPERCYLCKKALMGKLVSIAREHDACLIEGSNADDLNCWRPGLRAVQELTIASPLAEAGLHKADVRQLAHDLNISCWNKPSSACLSSRFAFGEHIDREGLERVDKAETFLHNVGFSQVRVRVHQLGHGQTLARIELLPEETARLFENELYSTVAQHLSQLGFTFVTCDLKGFRSGSMEATLPGKTHVSHV</sequence>
<dbReference type="InterPro" id="IPR014729">
    <property type="entry name" value="Rossmann-like_a/b/a_fold"/>
</dbReference>
<dbReference type="GO" id="GO:0004066">
    <property type="term" value="F:asparagine synthase (glutamine-hydrolyzing) activity"/>
    <property type="evidence" value="ECO:0007669"/>
    <property type="project" value="InterPro"/>
</dbReference>
<dbReference type="Proteomes" id="UP000824078">
    <property type="component" value="Unassembled WGS sequence"/>
</dbReference>
<feature type="active site" description="Nucleophile and sulfur donor" evidence="1">
    <location>
        <position position="174"/>
    </location>
</feature>
<dbReference type="InterPro" id="IPR052188">
    <property type="entry name" value="Ni-pincer_cofactor_biosynth"/>
</dbReference>
<dbReference type="PANTHER" id="PTHR43169:SF2">
    <property type="entry name" value="NAD_GMP SYNTHASE DOMAIN-CONTAINING PROTEIN"/>
    <property type="match status" value="1"/>
</dbReference>
<reference evidence="3" key="2">
    <citation type="journal article" date="2021" name="PeerJ">
        <title>Extensive microbial diversity within the chicken gut microbiome revealed by metagenomics and culture.</title>
        <authorList>
            <person name="Gilroy R."/>
            <person name="Ravi A."/>
            <person name="Getino M."/>
            <person name="Pursley I."/>
            <person name="Horton D.L."/>
            <person name="Alikhan N.F."/>
            <person name="Baker D."/>
            <person name="Gharbi K."/>
            <person name="Hall N."/>
            <person name="Watson M."/>
            <person name="Adriaenssens E.M."/>
            <person name="Foster-Nyarko E."/>
            <person name="Jarju S."/>
            <person name="Secka A."/>
            <person name="Antonio M."/>
            <person name="Oren A."/>
            <person name="Chaudhuri R.R."/>
            <person name="La Ragione R."/>
            <person name="Hildebrand F."/>
            <person name="Pallen M.J."/>
        </authorList>
    </citation>
    <scope>NUCLEOTIDE SEQUENCE</scope>
    <source>
        <strain evidence="3">ChiHjej12B11-29160</strain>
    </source>
</reference>
<evidence type="ECO:0000313" key="3">
    <source>
        <dbReference type="EMBL" id="HIU24495.1"/>
    </source>
</evidence>
<dbReference type="Gene3D" id="3.40.50.620">
    <property type="entry name" value="HUPs"/>
    <property type="match status" value="1"/>
</dbReference>
<comment type="caution">
    <text evidence="3">The sequence shown here is derived from an EMBL/GenBank/DDBJ whole genome shotgun (WGS) entry which is preliminary data.</text>
</comment>
<dbReference type="PIRSF" id="PIRSF006661">
    <property type="entry name" value="PP-lp_UCP006661"/>
    <property type="match status" value="1"/>
</dbReference>
<organism evidence="3 4">
    <name type="scientific">Candidatus Coprovicinus avistercoris</name>
    <dbReference type="NCBI Taxonomy" id="2840754"/>
    <lineage>
        <taxon>Bacteria</taxon>
        <taxon>Bacillati</taxon>
        <taxon>Actinomycetota</taxon>
        <taxon>Coriobacteriia</taxon>
        <taxon>Coriobacteriales</taxon>
        <taxon>Coriobacteriaceae</taxon>
        <taxon>Coriobacteriaceae incertae sedis</taxon>
        <taxon>Candidatus Coprovicinus</taxon>
    </lineage>
</organism>
<dbReference type="GO" id="GO:0006529">
    <property type="term" value="P:asparagine biosynthetic process"/>
    <property type="evidence" value="ECO:0007669"/>
    <property type="project" value="InterPro"/>
</dbReference>
<dbReference type="AlphaFoldDB" id="A0A9D1I077"/>
<dbReference type="InterPro" id="IPR005232">
    <property type="entry name" value="LarE"/>
</dbReference>
<accession>A0A9D1I077</accession>
<keyword evidence="3" id="KW-0808">Transferase</keyword>
<dbReference type="InterPro" id="IPR001962">
    <property type="entry name" value="Asn_synthase"/>
</dbReference>
<dbReference type="NCBIfam" id="TIGR00268">
    <property type="entry name" value="ATP-dependent sacrificial sulfur transferase LarE"/>
    <property type="match status" value="1"/>
</dbReference>
<gene>
    <name evidence="3" type="primary">larE</name>
    <name evidence="3" type="ORF">IAD17_06190</name>
</gene>
<evidence type="ECO:0000259" key="2">
    <source>
        <dbReference type="Pfam" id="PF00733"/>
    </source>
</evidence>
<name>A0A9D1I077_9ACTN</name>
<evidence type="ECO:0000313" key="4">
    <source>
        <dbReference type="Proteomes" id="UP000824078"/>
    </source>
</evidence>
<reference evidence="3" key="1">
    <citation type="submission" date="2020-10" db="EMBL/GenBank/DDBJ databases">
        <authorList>
            <person name="Gilroy R."/>
        </authorList>
    </citation>
    <scope>NUCLEOTIDE SEQUENCE</scope>
    <source>
        <strain evidence="3">ChiHjej12B11-29160</strain>
    </source>
</reference>
<dbReference type="Pfam" id="PF00733">
    <property type="entry name" value="Asn_synthase"/>
    <property type="match status" value="1"/>
</dbReference>
<dbReference type="EMBL" id="DVMQ01000017">
    <property type="protein sequence ID" value="HIU24495.1"/>
    <property type="molecule type" value="Genomic_DNA"/>
</dbReference>
<dbReference type="PANTHER" id="PTHR43169">
    <property type="entry name" value="EXSB FAMILY PROTEIN"/>
    <property type="match status" value="1"/>
</dbReference>
<protein>
    <submittedName>
        <fullName evidence="3">ATP-dependent sacrificial sulfur transferase LarE</fullName>
    </submittedName>
</protein>
<feature type="domain" description="Asparagine synthetase" evidence="2">
    <location>
        <begin position="12"/>
        <end position="83"/>
    </location>
</feature>
<dbReference type="GO" id="GO:0016783">
    <property type="term" value="F:sulfurtransferase activity"/>
    <property type="evidence" value="ECO:0007669"/>
    <property type="project" value="InterPro"/>
</dbReference>
<dbReference type="CDD" id="cd01990">
    <property type="entry name" value="LarE-like"/>
    <property type="match status" value="1"/>
</dbReference>
<proteinExistence type="predicted"/>
<dbReference type="SUPFAM" id="SSF52402">
    <property type="entry name" value="Adenine nucleotide alpha hydrolases-like"/>
    <property type="match status" value="1"/>
</dbReference>